<dbReference type="AlphaFoldDB" id="A0A6P8X679"/>
<accession>A0A6P8X679</accession>
<dbReference type="OrthoDB" id="444127at2759"/>
<dbReference type="Proteomes" id="UP000515160">
    <property type="component" value="Chromosome 3"/>
</dbReference>
<keyword evidence="1" id="KW-1185">Reference proteome</keyword>
<dbReference type="RefSeq" id="XP_034108504.1">
    <property type="nucleotide sequence ID" value="XM_034252613.2"/>
</dbReference>
<dbReference type="PANTHER" id="PTHR46191">
    <property type="match status" value="1"/>
</dbReference>
<dbReference type="InterPro" id="IPR036412">
    <property type="entry name" value="HAD-like_sf"/>
</dbReference>
<dbReference type="Gene3D" id="3.40.50.1000">
    <property type="entry name" value="HAD superfamily/HAD-like"/>
    <property type="match status" value="1"/>
</dbReference>
<dbReference type="InterPro" id="IPR011949">
    <property type="entry name" value="HAD-SF_hydro_IA_REG-2-like"/>
</dbReference>
<dbReference type="PANTHER" id="PTHR46191:SF2">
    <property type="entry name" value="HALOACID DEHALOGENASE-LIKE HYDROLASE DOMAIN-CONTAINING PROTEIN 3"/>
    <property type="match status" value="1"/>
</dbReference>
<dbReference type="InterPro" id="IPR023214">
    <property type="entry name" value="HAD_sf"/>
</dbReference>
<dbReference type="InterPro" id="IPR051828">
    <property type="entry name" value="HAD-like_hydrolase_domain"/>
</dbReference>
<dbReference type="CTD" id="38075"/>
<gene>
    <name evidence="2" type="primary">LOC117570776</name>
</gene>
<evidence type="ECO:0000313" key="2">
    <source>
        <dbReference type="RefSeq" id="XP_034108504.1"/>
    </source>
</evidence>
<dbReference type="Gene3D" id="1.10.150.720">
    <property type="entry name" value="Haloacid dehalogenase-like hydrolase"/>
    <property type="match status" value="1"/>
</dbReference>
<reference evidence="2" key="1">
    <citation type="submission" date="2025-08" db="UniProtKB">
        <authorList>
            <consortium name="RefSeq"/>
        </authorList>
    </citation>
    <scope>IDENTIFICATION</scope>
    <source>
        <strain evidence="2">15112-1751.03</strain>
        <tissue evidence="2">Whole Adult</tissue>
    </source>
</reference>
<dbReference type="NCBIfam" id="TIGR01549">
    <property type="entry name" value="HAD-SF-IA-v1"/>
    <property type="match status" value="1"/>
</dbReference>
<dbReference type="GO" id="GO:0005634">
    <property type="term" value="C:nucleus"/>
    <property type="evidence" value="ECO:0007669"/>
    <property type="project" value="TreeGrafter"/>
</dbReference>
<name>A0A6P8X679_DROAB</name>
<dbReference type="InterPro" id="IPR044924">
    <property type="entry name" value="HAD-SF_hydro_IA_REG-2-like_cap"/>
</dbReference>
<dbReference type="GeneID" id="117570776"/>
<dbReference type="SUPFAM" id="SSF56784">
    <property type="entry name" value="HAD-like"/>
    <property type="match status" value="1"/>
</dbReference>
<dbReference type="NCBIfam" id="TIGR02252">
    <property type="entry name" value="DREG-2"/>
    <property type="match status" value="1"/>
</dbReference>
<protein>
    <submittedName>
        <fullName evidence="2">Rhythmically expressed gene 2 protein</fullName>
    </submittedName>
</protein>
<dbReference type="InterPro" id="IPR006439">
    <property type="entry name" value="HAD-SF_hydro_IA"/>
</dbReference>
<proteinExistence type="predicted"/>
<dbReference type="Pfam" id="PF00702">
    <property type="entry name" value="Hydrolase"/>
    <property type="match status" value="1"/>
</dbReference>
<dbReference type="SFLD" id="SFLDG01129">
    <property type="entry name" value="C1.5:_HAD__Beta-PGM__Phosphata"/>
    <property type="match status" value="1"/>
</dbReference>
<dbReference type="CDD" id="cd16415">
    <property type="entry name" value="HAD_dREG-2_like"/>
    <property type="match status" value="1"/>
</dbReference>
<sequence>MRSLNRFRLITFDVTNTLLQFRTSPGKQYGEIGALFGARCDNNELAKNYKANWYKMNRDYPNFGRETSPRLEWQHWWRQLIAGTFAESGAPIPEAKLDDFANHLLELYKTSICWQPCNGSIDLLKQLRQHAQSGKPCRVGVVANFDPRLDVLLRNTKLEQYLDFALNSYAAQAEKPQAAIFERAMAESGLKELKPAECLHIGDGPTTDYLGAREAGWHAALVHEKSYSYLAKKYGVDINRNHVFPSLYDFHKKLSDDAVVW</sequence>
<dbReference type="SFLD" id="SFLDS00003">
    <property type="entry name" value="Haloacid_Dehalogenase"/>
    <property type="match status" value="1"/>
</dbReference>
<evidence type="ECO:0000313" key="1">
    <source>
        <dbReference type="Proteomes" id="UP000515160"/>
    </source>
</evidence>
<organism evidence="1 2">
    <name type="scientific">Drosophila albomicans</name>
    <name type="common">Fruit fly</name>
    <dbReference type="NCBI Taxonomy" id="7291"/>
    <lineage>
        <taxon>Eukaryota</taxon>
        <taxon>Metazoa</taxon>
        <taxon>Ecdysozoa</taxon>
        <taxon>Arthropoda</taxon>
        <taxon>Hexapoda</taxon>
        <taxon>Insecta</taxon>
        <taxon>Pterygota</taxon>
        <taxon>Neoptera</taxon>
        <taxon>Endopterygota</taxon>
        <taxon>Diptera</taxon>
        <taxon>Brachycera</taxon>
        <taxon>Muscomorpha</taxon>
        <taxon>Ephydroidea</taxon>
        <taxon>Drosophilidae</taxon>
        <taxon>Drosophila</taxon>
    </lineage>
</organism>